<feature type="chain" id="PRO_5003071386" evidence="3">
    <location>
        <begin position="23"/>
        <end position="677"/>
    </location>
</feature>
<reference key="2">
    <citation type="submission" date="2010-03" db="EMBL/GenBank/DDBJ databases">
        <authorList>
            <person name="Ma Z."/>
            <person name="Wang X."/>
            <person name="Liu H."/>
        </authorList>
    </citation>
    <scope>NUCLEOTIDE SEQUENCE</scope>
    <source>
        <strain>MP145</strain>
    </source>
</reference>
<evidence type="ECO:0000313" key="5">
    <source>
        <dbReference type="EMBL" id="ADE19733.1"/>
    </source>
</evidence>
<accession>D5E6B8</accession>
<feature type="domain" description="F5/8 type C" evidence="4">
    <location>
        <begin position="194"/>
        <end position="353"/>
    </location>
</feature>
<dbReference type="Proteomes" id="UP000001845">
    <property type="component" value="Chromosome"/>
</dbReference>
<feature type="signal peptide" evidence="3">
    <location>
        <begin position="1"/>
        <end position="22"/>
    </location>
</feature>
<evidence type="ECO:0000256" key="1">
    <source>
        <dbReference type="SAM" id="MobiDB-lite"/>
    </source>
</evidence>
<protein>
    <submittedName>
        <fullName evidence="5">Possible N-acetylhexosamine-binding (F5/8C domain) protein</fullName>
    </submittedName>
</protein>
<dbReference type="InterPro" id="IPR000421">
    <property type="entry name" value="FA58C"/>
</dbReference>
<sequence length="677" mass="77248">MKTKKIIASLGSVAILSIPAMALVGVSTNTTAVVENSNQRVNLALNKTKVTVDNEEVPNPKAGALDNDRVSRWATLQGKSTETNNHWMLIDLEKPETIKSFNVMFERNNIKHFKVYMSVTAEDIDKEESLAYDSKAMEASDMIHEYRIDLVDEKTNVQFVKLLIQDWSATGGGITWENTGVVSFELYNSYFFKDVVFPTNLTSLALNKTVEADDEEEKFPKANAVDGIRTKESRWSTHQKSPNEIPNGHHLLVDLGSKQSIKSLDLLFERDNILDFDIYASINKDDLTNTETLKTKLIYSKKREANGVKKANYKYNFSMPVEAQFVKLVITKWDAGSIAWTNTAVLEFSLYDKEIDTGDINYKKLIELESKIDENIYTQESSFIYGKVIESIDKEHITSQELFNTALIKISEAKEKLISNSTVLKVNLETSKNNIDKNIYTNESIIKYQEAIQNKLNSLPKSVTREQLTQEIESIKEFNKLLVTYKTFLVYTLEQAKIIENKEIYTTQSQDVFLQELTKKIEEVKAIQTINKSEYDNQILELKNKRSLLVKNQAIALAQVEQKSNVDQKDTFTTESLLAYKNKVEEIKQKVSKKPEMTLQEQKEIEKELNQISNILVKKSTSSVVESKPTPTPEKPKKDSKTSLQSYGFIVITALLVAALIFMIAYLIRTEMIKKRR</sequence>
<keyword evidence="2" id="KW-1133">Transmembrane helix</keyword>
<proteinExistence type="predicted"/>
<dbReference type="Pfam" id="PF00754">
    <property type="entry name" value="F5_F8_type_C"/>
    <property type="match status" value="2"/>
</dbReference>
<evidence type="ECO:0000259" key="4">
    <source>
        <dbReference type="PROSITE" id="PS50022"/>
    </source>
</evidence>
<reference evidence="5 6" key="3">
    <citation type="journal article" date="2011" name="J. Bacteriol.">
        <title>Genome sequences of Mycoplasma alligatoris A21JP2T and Mycoplasma crocodyli MP145T.</title>
        <authorList>
            <person name="Brown D.R."/>
            <person name="Farmerie W.G."/>
            <person name="May M."/>
            <person name="Benders G.A."/>
            <person name="Durkin A.S."/>
            <person name="Hlavinka K."/>
            <person name="Hostetler J."/>
            <person name="Jackson J."/>
            <person name="Johnson J."/>
            <person name="Miller R.H."/>
            <person name="Paralanov V."/>
            <person name="Radune D."/>
            <person name="Szczypinski B."/>
            <person name="Glass J.I."/>
        </authorList>
    </citation>
    <scope>NUCLEOTIDE SEQUENCE [LARGE SCALE GENOMIC DNA]</scope>
    <source>
        <strain evidence="6">ATCC 51981 / MP145</strain>
    </source>
</reference>
<dbReference type="STRING" id="512564.MCRO_0711"/>
<name>D5E6B8_MYCCM</name>
<keyword evidence="3" id="KW-0732">Signal</keyword>
<evidence type="ECO:0000313" key="6">
    <source>
        <dbReference type="Proteomes" id="UP000001845"/>
    </source>
</evidence>
<evidence type="ECO:0000256" key="3">
    <source>
        <dbReference type="SAM" id="SignalP"/>
    </source>
</evidence>
<keyword evidence="2" id="KW-0812">Transmembrane</keyword>
<feature type="transmembrane region" description="Helical" evidence="2">
    <location>
        <begin position="647"/>
        <end position="668"/>
    </location>
</feature>
<keyword evidence="2" id="KW-0472">Membrane</keyword>
<evidence type="ECO:0000256" key="2">
    <source>
        <dbReference type="SAM" id="Phobius"/>
    </source>
</evidence>
<dbReference type="EMBL" id="CP001991">
    <property type="protein sequence ID" value="ADE19733.1"/>
    <property type="molecule type" value="Genomic_DNA"/>
</dbReference>
<dbReference type="InterPro" id="IPR008979">
    <property type="entry name" value="Galactose-bd-like_sf"/>
</dbReference>
<feature type="domain" description="F5/8 type C" evidence="4">
    <location>
        <begin position="28"/>
        <end position="189"/>
    </location>
</feature>
<dbReference type="AlphaFoldDB" id="D5E6B8"/>
<gene>
    <name evidence="5" type="ordered locus">MCRO_0711</name>
</gene>
<dbReference type="KEGG" id="mcd:MCRO_0711"/>
<dbReference type="HOGENOM" id="CLU_405873_0_0_14"/>
<dbReference type="SUPFAM" id="SSF49785">
    <property type="entry name" value="Galactose-binding domain-like"/>
    <property type="match status" value="2"/>
</dbReference>
<dbReference type="PROSITE" id="PS50022">
    <property type="entry name" value="FA58C_3"/>
    <property type="match status" value="2"/>
</dbReference>
<dbReference type="RefSeq" id="WP_013054509.1">
    <property type="nucleotide sequence ID" value="NC_014014.1"/>
</dbReference>
<dbReference type="Gene3D" id="2.60.120.260">
    <property type="entry name" value="Galactose-binding domain-like"/>
    <property type="match status" value="2"/>
</dbReference>
<organism evidence="5 6">
    <name type="scientific">Mycoplasma crocodyli (strain ATCC 51981 / MP145)</name>
    <dbReference type="NCBI Taxonomy" id="512564"/>
    <lineage>
        <taxon>Bacteria</taxon>
        <taxon>Bacillati</taxon>
        <taxon>Mycoplasmatota</taxon>
        <taxon>Mollicutes</taxon>
        <taxon>Mycoplasmataceae</taxon>
        <taxon>Mycoplasma</taxon>
    </lineage>
</organism>
<reference evidence="6" key="1">
    <citation type="submission" date="2010-03" db="EMBL/GenBank/DDBJ databases">
        <title>The complete genome of Mycoplasma crocodyli MP145.</title>
        <authorList>
            <person name="Glass J.I."/>
            <person name="Durkin A.S."/>
            <person name="Hostetler J."/>
            <person name="Jackson J."/>
            <person name="Johnson J."/>
            <person name="May M.A."/>
            <person name="Paralanov V."/>
            <person name="Radune D."/>
            <person name="Szczypinski B."/>
            <person name="Brown D.R."/>
        </authorList>
    </citation>
    <scope>NUCLEOTIDE SEQUENCE [LARGE SCALE GENOMIC DNA]</scope>
    <source>
        <strain evidence="6">ATCC 51981 / MP145</strain>
    </source>
</reference>
<keyword evidence="6" id="KW-1185">Reference proteome</keyword>
<feature type="region of interest" description="Disordered" evidence="1">
    <location>
        <begin position="622"/>
        <end position="641"/>
    </location>
</feature>